<comment type="caution">
    <text evidence="1">The sequence shown here is derived from an EMBL/GenBank/DDBJ whole genome shotgun (WGS) entry which is preliminary data.</text>
</comment>
<dbReference type="Proteomes" id="UP001165190">
    <property type="component" value="Unassembled WGS sequence"/>
</dbReference>
<reference evidence="1" key="1">
    <citation type="submission" date="2023-05" db="EMBL/GenBank/DDBJ databases">
        <title>Genome and transcriptome analyses reveal genes involved in the formation of fine ridges on petal epidermal cells in Hibiscus trionum.</title>
        <authorList>
            <person name="Koshimizu S."/>
            <person name="Masuda S."/>
            <person name="Ishii T."/>
            <person name="Shirasu K."/>
            <person name="Hoshino A."/>
            <person name="Arita M."/>
        </authorList>
    </citation>
    <scope>NUCLEOTIDE SEQUENCE</scope>
    <source>
        <strain evidence="1">Hamamatsu line</strain>
    </source>
</reference>
<evidence type="ECO:0000313" key="1">
    <source>
        <dbReference type="EMBL" id="GMI81437.1"/>
    </source>
</evidence>
<dbReference type="PANTHER" id="PTHR47073">
    <property type="entry name" value="PROTEIN ANTI-SILENCING 1"/>
    <property type="match status" value="1"/>
</dbReference>
<evidence type="ECO:0000313" key="2">
    <source>
        <dbReference type="Proteomes" id="UP001165190"/>
    </source>
</evidence>
<sequence>MFLSLGTIPWPCHIQVCWLVASIPSPCFSRKQSMFAGHLIVDELKSLREMKEAVSTSHCSQPNTLEYDLTVGWCLMTETSTH</sequence>
<dbReference type="OrthoDB" id="1896853at2759"/>
<accession>A0A9W7LXF7</accession>
<dbReference type="GO" id="GO:0003723">
    <property type="term" value="F:RNA binding"/>
    <property type="evidence" value="ECO:0007669"/>
    <property type="project" value="TreeGrafter"/>
</dbReference>
<dbReference type="AlphaFoldDB" id="A0A9W7LXF7"/>
<organism evidence="1 2">
    <name type="scientific">Hibiscus trionum</name>
    <name type="common">Flower of an hour</name>
    <dbReference type="NCBI Taxonomy" id="183268"/>
    <lineage>
        <taxon>Eukaryota</taxon>
        <taxon>Viridiplantae</taxon>
        <taxon>Streptophyta</taxon>
        <taxon>Embryophyta</taxon>
        <taxon>Tracheophyta</taxon>
        <taxon>Spermatophyta</taxon>
        <taxon>Magnoliopsida</taxon>
        <taxon>eudicotyledons</taxon>
        <taxon>Gunneridae</taxon>
        <taxon>Pentapetalae</taxon>
        <taxon>rosids</taxon>
        <taxon>malvids</taxon>
        <taxon>Malvales</taxon>
        <taxon>Malvaceae</taxon>
        <taxon>Malvoideae</taxon>
        <taxon>Hibiscus</taxon>
    </lineage>
</organism>
<proteinExistence type="predicted"/>
<name>A0A9W7LXF7_HIBTR</name>
<dbReference type="PANTHER" id="PTHR47073:SF2">
    <property type="entry name" value="PROTEIN ANTI-SILENCING 1"/>
    <property type="match status" value="1"/>
</dbReference>
<keyword evidence="2" id="KW-1185">Reference proteome</keyword>
<dbReference type="EMBL" id="BSYR01000019">
    <property type="protein sequence ID" value="GMI81437.1"/>
    <property type="molecule type" value="Genomic_DNA"/>
</dbReference>
<gene>
    <name evidence="1" type="ORF">HRI_001813000</name>
</gene>
<protein>
    <submittedName>
        <fullName evidence="1">Uncharacterized protein</fullName>
    </submittedName>
</protein>